<dbReference type="Proteomes" id="UP000028401">
    <property type="component" value="Unassembled WGS sequence"/>
</dbReference>
<reference evidence="1 2" key="1">
    <citation type="submission" date="2014-06" db="EMBL/GenBank/DDBJ databases">
        <title>Draft genome sequence of the putrescine producing strain Lactococcus lactis subsp cremoris GE214.</title>
        <authorList>
            <person name="Ladero V."/>
            <person name="Linares D.M."/>
            <person name="del Rio B."/>
            <person name="Mayo B."/>
            <person name="Martin M.C."/>
            <person name="Fernandez M."/>
            <person name="Alvarez M.A."/>
        </authorList>
    </citation>
    <scope>NUCLEOTIDE SEQUENCE [LARGE SCALE GENOMIC DNA]</scope>
    <source>
        <strain evidence="1 2">GE214</strain>
    </source>
</reference>
<dbReference type="SUPFAM" id="SSF88659">
    <property type="entry name" value="Sigma3 and sigma4 domains of RNA polymerase sigma factors"/>
    <property type="match status" value="1"/>
</dbReference>
<organism evidence="1 2">
    <name type="scientific">Lactococcus cremoris subsp. cremoris GE214</name>
    <dbReference type="NCBI Taxonomy" id="1415168"/>
    <lineage>
        <taxon>Bacteria</taxon>
        <taxon>Bacillati</taxon>
        <taxon>Bacillota</taxon>
        <taxon>Bacilli</taxon>
        <taxon>Lactobacillales</taxon>
        <taxon>Streptococcaceae</taxon>
        <taxon>Lactococcus</taxon>
        <taxon>Lactococcus cremoris subsp. cremoris</taxon>
    </lineage>
</organism>
<dbReference type="AlphaFoldDB" id="A0A084A8S4"/>
<evidence type="ECO:0000313" key="2">
    <source>
        <dbReference type="Proteomes" id="UP000028401"/>
    </source>
</evidence>
<accession>A0A084A8S4</accession>
<gene>
    <name evidence="1" type="ORF">U725_02145</name>
</gene>
<dbReference type="EMBL" id="AZSI01000134">
    <property type="protein sequence ID" value="KEY61703.1"/>
    <property type="molecule type" value="Genomic_DNA"/>
</dbReference>
<protein>
    <submittedName>
        <fullName evidence="1">Phage protein</fullName>
    </submittedName>
</protein>
<name>A0A084A8S4_LACLC</name>
<evidence type="ECO:0000313" key="1">
    <source>
        <dbReference type="EMBL" id="KEY61703.1"/>
    </source>
</evidence>
<sequence>MYIKKPKANYLGLSHEQWLKLRDILAIIMRHKSQPYQSNLIMSALNKIDDREQRNIFECYYFKPEGIVSIAKSRGLTERVVGQLLIRAVQAFIEQYDDGHLLLMFKDSELENEETE</sequence>
<comment type="caution">
    <text evidence="1">The sequence shown here is derived from an EMBL/GenBank/DDBJ whole genome shotgun (WGS) entry which is preliminary data.</text>
</comment>
<proteinExistence type="predicted"/>
<dbReference type="InterPro" id="IPR013324">
    <property type="entry name" value="RNA_pol_sigma_r3/r4-like"/>
</dbReference>